<keyword evidence="2 5" id="KW-0808">Transferase</keyword>
<gene>
    <name evidence="5" type="ORF">THTE_1725</name>
</gene>
<dbReference type="InterPro" id="IPR029056">
    <property type="entry name" value="Ribokinase-like"/>
</dbReference>
<name>A0A286REF5_9BACT</name>
<evidence type="ECO:0000313" key="5">
    <source>
        <dbReference type="EMBL" id="ASV74327.1"/>
    </source>
</evidence>
<dbReference type="CDD" id="cd01167">
    <property type="entry name" value="bac_FRK"/>
    <property type="match status" value="1"/>
</dbReference>
<dbReference type="AlphaFoldDB" id="A0A286REF5"/>
<dbReference type="EC" id="2.7.1.4" evidence="5"/>
<comment type="similarity">
    <text evidence="1">Belongs to the carbohydrate kinase PfkB family.</text>
</comment>
<evidence type="ECO:0000313" key="6">
    <source>
        <dbReference type="Proteomes" id="UP000215086"/>
    </source>
</evidence>
<dbReference type="KEGG" id="ttf:THTE_1725"/>
<dbReference type="EMBL" id="CP018477">
    <property type="protein sequence ID" value="ASV74327.1"/>
    <property type="molecule type" value="Genomic_DNA"/>
</dbReference>
<protein>
    <submittedName>
        <fullName evidence="5">Fructokinase</fullName>
        <ecNumber evidence="5">2.7.1.4</ecNumber>
    </submittedName>
</protein>
<dbReference type="Proteomes" id="UP000215086">
    <property type="component" value="Chromosome"/>
</dbReference>
<dbReference type="SUPFAM" id="SSF53613">
    <property type="entry name" value="Ribokinase-like"/>
    <property type="match status" value="1"/>
</dbReference>
<dbReference type="PANTHER" id="PTHR43085">
    <property type="entry name" value="HEXOKINASE FAMILY MEMBER"/>
    <property type="match status" value="1"/>
</dbReference>
<evidence type="ECO:0000259" key="4">
    <source>
        <dbReference type="Pfam" id="PF00294"/>
    </source>
</evidence>
<organism evidence="5 6">
    <name type="scientific">Thermogutta terrifontis</name>
    <dbReference type="NCBI Taxonomy" id="1331910"/>
    <lineage>
        <taxon>Bacteria</taxon>
        <taxon>Pseudomonadati</taxon>
        <taxon>Planctomycetota</taxon>
        <taxon>Planctomycetia</taxon>
        <taxon>Pirellulales</taxon>
        <taxon>Thermoguttaceae</taxon>
        <taxon>Thermogutta</taxon>
    </lineage>
</organism>
<keyword evidence="3 5" id="KW-0418">Kinase</keyword>
<evidence type="ECO:0000256" key="1">
    <source>
        <dbReference type="ARBA" id="ARBA00010688"/>
    </source>
</evidence>
<evidence type="ECO:0000256" key="2">
    <source>
        <dbReference type="ARBA" id="ARBA00022679"/>
    </source>
</evidence>
<evidence type="ECO:0000256" key="3">
    <source>
        <dbReference type="ARBA" id="ARBA00022777"/>
    </source>
</evidence>
<dbReference type="PANTHER" id="PTHR43085:SF57">
    <property type="entry name" value="CARBOHYDRATE KINASE PFKB DOMAIN-CONTAINING PROTEIN"/>
    <property type="match status" value="1"/>
</dbReference>
<dbReference type="RefSeq" id="WP_095414682.1">
    <property type="nucleotide sequence ID" value="NZ_CP018477.1"/>
</dbReference>
<keyword evidence="6" id="KW-1185">Reference proteome</keyword>
<feature type="domain" description="Carbohydrate kinase PfkB" evidence="4">
    <location>
        <begin position="20"/>
        <end position="286"/>
    </location>
</feature>
<dbReference type="Pfam" id="PF00294">
    <property type="entry name" value="PfkB"/>
    <property type="match status" value="1"/>
</dbReference>
<dbReference type="Gene3D" id="3.40.1190.20">
    <property type="match status" value="1"/>
</dbReference>
<accession>A0A286REF5</accession>
<proteinExistence type="inferred from homology"/>
<dbReference type="InterPro" id="IPR050306">
    <property type="entry name" value="PfkB_Carbo_kinase"/>
</dbReference>
<sequence length="301" mass="33022">MGQSLILGLGELLWDCFPDEERPGGAPANFAYHAAQLGYQGGVLSRVGADERGTKLIHWLTQKGVRTDWIQRDPDHPTGTVTVDVSQPDHPQFIIHQNVAWDFMEVTPQWRGAVQSAVAVCFGTLAQRSPRSRETVQTLLAGEKSKRLVVYDINLRQSFYSREIVEESLRLANLVKFNDEEARVLHQLLGLSGATELAWCHYLLEHYSLEGVCVTRGARGCLIVDQTGWAEAPGIQVSVADTVGAGDAFTAAWIASRLAGWNVTKQADFANRVGALVASLPGAMPPVAEKYGELLRQFGQK</sequence>
<dbReference type="InterPro" id="IPR011611">
    <property type="entry name" value="PfkB_dom"/>
</dbReference>
<dbReference type="GO" id="GO:0008865">
    <property type="term" value="F:fructokinase activity"/>
    <property type="evidence" value="ECO:0007669"/>
    <property type="project" value="UniProtKB-EC"/>
</dbReference>
<reference evidence="5 6" key="1">
    <citation type="journal article" name="Front. Microbiol.">
        <title>Sugar Metabolism of the First Thermophilic Planctomycete Thermogutta terrifontis: Comparative Genomic and Transcriptomic Approaches.</title>
        <authorList>
            <person name="Elcheninov A.G."/>
            <person name="Menzel P."/>
            <person name="Gudbergsdottir S.R."/>
            <person name="Slesarev A.I."/>
            <person name="Kadnikov V.V."/>
            <person name="Krogh A."/>
            <person name="Bonch-Osmolovskaya E.A."/>
            <person name="Peng X."/>
            <person name="Kublanov I.V."/>
        </authorList>
    </citation>
    <scope>NUCLEOTIDE SEQUENCE [LARGE SCALE GENOMIC DNA]</scope>
    <source>
        <strain evidence="5 6">R1</strain>
    </source>
</reference>
<dbReference type="OrthoDB" id="9813569at2"/>